<evidence type="ECO:0000256" key="4">
    <source>
        <dbReference type="ARBA" id="ARBA00022519"/>
    </source>
</evidence>
<sequence length="316" mass="34626">MSSPSINPTSGNSLWSDAWYRLRKNHMAAASLIVLLIIGVFCFIVPLFGFIKDPNTQNLTNTFQSPNAEHWLGTDQVGRDLLARLLLGGQVSILVGLVATTLSVIVGVCYGAIAGYIGGRTDSLMMRIVDILYGLPFLIVVILFSLLISEHIEVLSTFLINEWQWNEKFVEKFADLIPLFIAISALGWLTMARIARAQAISVKNQEFVEAAISLGLSHTSILTRHILPNMLGPIIVYATLTVPGFILTEATLSYLGLGIEAPNSSWGILLKEGSNYMETYPRLLIIPSIVFSLTLFALNFLGDGLRDALDPKASKD</sequence>
<keyword evidence="2 12" id="KW-0813">Transport</keyword>
<dbReference type="EMBL" id="JBHUJC010000043">
    <property type="protein sequence ID" value="MFD2277685.1"/>
    <property type="molecule type" value="Genomic_DNA"/>
</dbReference>
<organism evidence="14 15">
    <name type="scientific">Rubritalea spongiae</name>
    <dbReference type="NCBI Taxonomy" id="430797"/>
    <lineage>
        <taxon>Bacteria</taxon>
        <taxon>Pseudomonadati</taxon>
        <taxon>Verrucomicrobiota</taxon>
        <taxon>Verrucomicrobiia</taxon>
        <taxon>Verrucomicrobiales</taxon>
        <taxon>Rubritaleaceae</taxon>
        <taxon>Rubritalea</taxon>
    </lineage>
</organism>
<keyword evidence="8 12" id="KW-1133">Transmembrane helix</keyword>
<evidence type="ECO:0000256" key="1">
    <source>
        <dbReference type="ARBA" id="ARBA00004429"/>
    </source>
</evidence>
<name>A0ABW5E8H8_9BACT</name>
<dbReference type="CDD" id="cd06261">
    <property type="entry name" value="TM_PBP2"/>
    <property type="match status" value="1"/>
</dbReference>
<keyword evidence="4" id="KW-0997">Cell inner membrane</keyword>
<feature type="transmembrane region" description="Helical" evidence="12">
    <location>
        <begin position="131"/>
        <end position="149"/>
    </location>
</feature>
<accession>A0ABW5E8H8</accession>
<feature type="transmembrane region" description="Helical" evidence="12">
    <location>
        <begin position="234"/>
        <end position="259"/>
    </location>
</feature>
<dbReference type="InterPro" id="IPR035906">
    <property type="entry name" value="MetI-like_sf"/>
</dbReference>
<evidence type="ECO:0000256" key="9">
    <source>
        <dbReference type="ARBA" id="ARBA00023136"/>
    </source>
</evidence>
<evidence type="ECO:0000256" key="8">
    <source>
        <dbReference type="ARBA" id="ARBA00022989"/>
    </source>
</evidence>
<keyword evidence="3" id="KW-1003">Cell membrane</keyword>
<dbReference type="InterPro" id="IPR000515">
    <property type="entry name" value="MetI-like"/>
</dbReference>
<evidence type="ECO:0000256" key="5">
    <source>
        <dbReference type="ARBA" id="ARBA00022692"/>
    </source>
</evidence>
<dbReference type="SUPFAM" id="SSF161098">
    <property type="entry name" value="MetI-like"/>
    <property type="match status" value="1"/>
</dbReference>
<protein>
    <recommendedName>
        <fullName evidence="11">Oligopeptide transport system permease protein OppC</fullName>
    </recommendedName>
</protein>
<dbReference type="InterPro" id="IPR050366">
    <property type="entry name" value="BP-dependent_transpt_permease"/>
</dbReference>
<evidence type="ECO:0000256" key="10">
    <source>
        <dbReference type="ARBA" id="ARBA00024202"/>
    </source>
</evidence>
<feature type="domain" description="ABC transmembrane type-1" evidence="13">
    <location>
        <begin position="89"/>
        <end position="302"/>
    </location>
</feature>
<evidence type="ECO:0000256" key="6">
    <source>
        <dbReference type="ARBA" id="ARBA00022856"/>
    </source>
</evidence>
<proteinExistence type="inferred from homology"/>
<keyword evidence="6" id="KW-0571">Peptide transport</keyword>
<keyword evidence="5 12" id="KW-0812">Transmembrane</keyword>
<reference evidence="15" key="1">
    <citation type="journal article" date="2019" name="Int. J. Syst. Evol. Microbiol.">
        <title>The Global Catalogue of Microorganisms (GCM) 10K type strain sequencing project: providing services to taxonomists for standard genome sequencing and annotation.</title>
        <authorList>
            <consortium name="The Broad Institute Genomics Platform"/>
            <consortium name="The Broad Institute Genome Sequencing Center for Infectious Disease"/>
            <person name="Wu L."/>
            <person name="Ma J."/>
        </authorList>
    </citation>
    <scope>NUCLEOTIDE SEQUENCE [LARGE SCALE GENOMIC DNA]</scope>
    <source>
        <strain evidence="15">JCM 16545</strain>
    </source>
</reference>
<keyword evidence="9 12" id="KW-0472">Membrane</keyword>
<dbReference type="Pfam" id="PF12911">
    <property type="entry name" value="OppC_N"/>
    <property type="match status" value="1"/>
</dbReference>
<evidence type="ECO:0000313" key="15">
    <source>
        <dbReference type="Proteomes" id="UP001597297"/>
    </source>
</evidence>
<dbReference type="Proteomes" id="UP001597297">
    <property type="component" value="Unassembled WGS sequence"/>
</dbReference>
<evidence type="ECO:0000256" key="11">
    <source>
        <dbReference type="ARBA" id="ARBA00072251"/>
    </source>
</evidence>
<dbReference type="Gene3D" id="1.10.3720.10">
    <property type="entry name" value="MetI-like"/>
    <property type="match status" value="1"/>
</dbReference>
<dbReference type="PANTHER" id="PTHR43386:SF2">
    <property type="entry name" value="OLIGOPEPTIDE TRANSPORT SYSTEM PERMEASE PROTEIN OPPC"/>
    <property type="match status" value="1"/>
</dbReference>
<evidence type="ECO:0000256" key="12">
    <source>
        <dbReference type="RuleBase" id="RU363032"/>
    </source>
</evidence>
<dbReference type="PANTHER" id="PTHR43386">
    <property type="entry name" value="OLIGOPEPTIDE TRANSPORT SYSTEM PERMEASE PROTEIN APPC"/>
    <property type="match status" value="1"/>
</dbReference>
<feature type="transmembrane region" description="Helical" evidence="12">
    <location>
        <begin position="176"/>
        <end position="195"/>
    </location>
</feature>
<dbReference type="Pfam" id="PF00528">
    <property type="entry name" value="BPD_transp_1"/>
    <property type="match status" value="1"/>
</dbReference>
<dbReference type="RefSeq" id="WP_377093591.1">
    <property type="nucleotide sequence ID" value="NZ_JBHSJM010000001.1"/>
</dbReference>
<comment type="caution">
    <text evidence="14">The sequence shown here is derived from an EMBL/GenBank/DDBJ whole genome shotgun (WGS) entry which is preliminary data.</text>
</comment>
<dbReference type="InterPro" id="IPR025966">
    <property type="entry name" value="OppC_N"/>
</dbReference>
<feature type="transmembrane region" description="Helical" evidence="12">
    <location>
        <begin position="29"/>
        <end position="51"/>
    </location>
</feature>
<comment type="similarity">
    <text evidence="10">Belongs to the binding-protein-dependent transport system permease family. OppBC subfamily.</text>
</comment>
<evidence type="ECO:0000256" key="7">
    <source>
        <dbReference type="ARBA" id="ARBA00022927"/>
    </source>
</evidence>
<feature type="transmembrane region" description="Helical" evidence="12">
    <location>
        <begin position="91"/>
        <end position="119"/>
    </location>
</feature>
<evidence type="ECO:0000256" key="3">
    <source>
        <dbReference type="ARBA" id="ARBA00022475"/>
    </source>
</evidence>
<comment type="subcellular location">
    <subcellularLocation>
        <location evidence="1">Cell inner membrane</location>
        <topology evidence="1">Multi-pass membrane protein</topology>
    </subcellularLocation>
    <subcellularLocation>
        <location evidence="12">Cell membrane</location>
        <topology evidence="12">Multi-pass membrane protein</topology>
    </subcellularLocation>
</comment>
<feature type="transmembrane region" description="Helical" evidence="12">
    <location>
        <begin position="279"/>
        <end position="302"/>
    </location>
</feature>
<gene>
    <name evidence="14" type="ORF">ACFSQZ_14550</name>
</gene>
<dbReference type="PROSITE" id="PS50928">
    <property type="entry name" value="ABC_TM1"/>
    <property type="match status" value="1"/>
</dbReference>
<keyword evidence="7" id="KW-0653">Protein transport</keyword>
<evidence type="ECO:0000259" key="13">
    <source>
        <dbReference type="PROSITE" id="PS50928"/>
    </source>
</evidence>
<keyword evidence="15" id="KW-1185">Reference proteome</keyword>
<evidence type="ECO:0000256" key="2">
    <source>
        <dbReference type="ARBA" id="ARBA00022448"/>
    </source>
</evidence>
<evidence type="ECO:0000313" key="14">
    <source>
        <dbReference type="EMBL" id="MFD2277685.1"/>
    </source>
</evidence>